<dbReference type="Pfam" id="PF01345">
    <property type="entry name" value="DUF11"/>
    <property type="match status" value="3"/>
</dbReference>
<dbReference type="InterPro" id="IPR047589">
    <property type="entry name" value="DUF11_rpt"/>
</dbReference>
<keyword evidence="1" id="KW-0732">Signal</keyword>
<evidence type="ECO:0000259" key="2">
    <source>
        <dbReference type="Pfam" id="PF01345"/>
    </source>
</evidence>
<dbReference type="NCBIfam" id="TIGR01451">
    <property type="entry name" value="B_ant_repeat"/>
    <property type="match status" value="3"/>
</dbReference>
<dbReference type="AlphaFoldDB" id="A0A4U1BYJ0"/>
<feature type="signal peptide" evidence="1">
    <location>
        <begin position="1"/>
        <end position="21"/>
    </location>
</feature>
<evidence type="ECO:0000313" key="3">
    <source>
        <dbReference type="EMBL" id="TKB98153.1"/>
    </source>
</evidence>
<proteinExistence type="predicted"/>
<gene>
    <name evidence="3" type="ORF">FA045_14300</name>
</gene>
<dbReference type="Proteomes" id="UP000310477">
    <property type="component" value="Unassembled WGS sequence"/>
</dbReference>
<sequence length="782" mass="82053">MKKILLLLLLSVSSLLGFAQAPTYINTTFNINAGVPVTWYGDVTFGPNAIVYIEDGAMGIFYGKNMIVDPGATFIALPGNNQIGTGTIIFKENNPNHPGYPLQQTLNGGFTSGNNPSLLNIELDNANGLSLSGNARVTNQVKFTKGHIYLNNFNLVLGASASLSNYDVSKHVVTNGTGVLTKEGIANNGSFIYPVSIAGSDYTPATVTNNAALRNISAQVKDYATSAAIETTFVTKGMERTWQITSNVAGAATVTLQHNSATNTNGSGTNESAFNNELAFVSQQITSGVWSQSCSGTNGGNPISINTGNNFNLPTTVDATAFFSKKTVNCTDLMVTKTVNNTTPTIGNNLIFTIVAKNNGVVDASGVTVTDLLPSGYTYVSATASSGTYNLVTGMWAIGNLANGISATLTITVTVNATGLYANTATIEGTETDPDLSNNSSTVTPTPGAIQANLGVLKTVDIAAPTIGNNVVFTVAVNNAGPNNATNVKVTDMLPAGYTFISSTVTAGSFNQLLGTWTIGDFANGATATMTITARVNAVGPYANTAVIAGAELDPVPANNTSTVTPIPNAAKVDLSIIKTTPIASTSIGEEFTYELNVKNIGVNLATEVLTTDILPAGLTYVSASTNNGTFTFNSGTRTLSWNIGQLAVGANVVLTIKVKTDDAGLITNTATVGSKEEDINLANNSSTVDKEIFGLRMPNVITPDGDGKNDVLKIPGLKAYPENTLSVFNRWGNEVWYSNGAYQENWSGEGLNEGTYYYKLSLKDKTGKWITFIKWVTLLKD</sequence>
<dbReference type="InterPro" id="IPR026341">
    <property type="entry name" value="T9SS_type_B"/>
</dbReference>
<name>A0A4U1BYJ0_9SPHI</name>
<keyword evidence="4" id="KW-1185">Reference proteome</keyword>
<dbReference type="PANTHER" id="PTHR34819:SF3">
    <property type="entry name" value="CELL SURFACE PROTEIN"/>
    <property type="match status" value="1"/>
</dbReference>
<dbReference type="RefSeq" id="WP_136877767.1">
    <property type="nucleotide sequence ID" value="NZ_SWBO01000009.1"/>
</dbReference>
<dbReference type="NCBIfam" id="TIGR04131">
    <property type="entry name" value="Bac_Flav_CTERM"/>
    <property type="match status" value="1"/>
</dbReference>
<organism evidence="3 4">
    <name type="scientific">Pedobacter cryotolerans</name>
    <dbReference type="NCBI Taxonomy" id="2571270"/>
    <lineage>
        <taxon>Bacteria</taxon>
        <taxon>Pseudomonadati</taxon>
        <taxon>Bacteroidota</taxon>
        <taxon>Sphingobacteriia</taxon>
        <taxon>Sphingobacteriales</taxon>
        <taxon>Sphingobacteriaceae</taxon>
        <taxon>Pedobacter</taxon>
    </lineage>
</organism>
<reference evidence="3 4" key="1">
    <citation type="submission" date="2019-04" db="EMBL/GenBank/DDBJ databases">
        <title>Pedobacter sp. AR-2-6 sp. nov., isolated from Arctic soil.</title>
        <authorList>
            <person name="Dahal R.H."/>
            <person name="Kim D.-U."/>
        </authorList>
    </citation>
    <scope>NUCLEOTIDE SEQUENCE [LARGE SCALE GENOMIC DNA]</scope>
    <source>
        <strain evidence="3 4">AR-2-6</strain>
    </source>
</reference>
<feature type="domain" description="DUF11" evidence="2">
    <location>
        <begin position="574"/>
        <end position="689"/>
    </location>
</feature>
<dbReference type="EMBL" id="SWBO01000009">
    <property type="protein sequence ID" value="TKB98153.1"/>
    <property type="molecule type" value="Genomic_DNA"/>
</dbReference>
<feature type="chain" id="PRO_5020448046" evidence="1">
    <location>
        <begin position="22"/>
        <end position="782"/>
    </location>
</feature>
<dbReference type="InterPro" id="IPR001434">
    <property type="entry name" value="OmcB-like_DUF11"/>
</dbReference>
<dbReference type="Pfam" id="PF13585">
    <property type="entry name" value="CHU_C"/>
    <property type="match status" value="1"/>
</dbReference>
<dbReference type="Gene3D" id="2.60.40.1170">
    <property type="entry name" value="Mu homology domain, subdomain B"/>
    <property type="match status" value="2"/>
</dbReference>
<feature type="domain" description="DUF11" evidence="2">
    <location>
        <begin position="454"/>
        <end position="565"/>
    </location>
</feature>
<comment type="caution">
    <text evidence="3">The sequence shown here is derived from an EMBL/GenBank/DDBJ whole genome shotgun (WGS) entry which is preliminary data.</text>
</comment>
<accession>A0A4U1BYJ0</accession>
<dbReference type="InterPro" id="IPR013783">
    <property type="entry name" value="Ig-like_fold"/>
</dbReference>
<feature type="domain" description="DUF11" evidence="2">
    <location>
        <begin position="332"/>
        <end position="444"/>
    </location>
</feature>
<evidence type="ECO:0000256" key="1">
    <source>
        <dbReference type="SAM" id="SignalP"/>
    </source>
</evidence>
<dbReference type="InterPro" id="IPR051172">
    <property type="entry name" value="Chlamydia_OmcB"/>
</dbReference>
<dbReference type="PANTHER" id="PTHR34819">
    <property type="entry name" value="LARGE CYSTEINE-RICH PERIPLASMIC PROTEIN OMCB"/>
    <property type="match status" value="1"/>
</dbReference>
<dbReference type="OrthoDB" id="5726170at2"/>
<dbReference type="Gene3D" id="2.60.40.10">
    <property type="entry name" value="Immunoglobulins"/>
    <property type="match status" value="1"/>
</dbReference>
<evidence type="ECO:0000313" key="4">
    <source>
        <dbReference type="Proteomes" id="UP000310477"/>
    </source>
</evidence>
<protein>
    <submittedName>
        <fullName evidence="3">DUF11 domain-containing protein</fullName>
    </submittedName>
</protein>